<evidence type="ECO:0000313" key="2">
    <source>
        <dbReference type="Proteomes" id="UP000828390"/>
    </source>
</evidence>
<reference evidence="1" key="1">
    <citation type="journal article" date="2019" name="bioRxiv">
        <title>The Genome of the Zebra Mussel, Dreissena polymorpha: A Resource for Invasive Species Research.</title>
        <authorList>
            <person name="McCartney M.A."/>
            <person name="Auch B."/>
            <person name="Kono T."/>
            <person name="Mallez S."/>
            <person name="Zhang Y."/>
            <person name="Obille A."/>
            <person name="Becker A."/>
            <person name="Abrahante J.E."/>
            <person name="Garbe J."/>
            <person name="Badalamenti J.P."/>
            <person name="Herman A."/>
            <person name="Mangelson H."/>
            <person name="Liachko I."/>
            <person name="Sullivan S."/>
            <person name="Sone E.D."/>
            <person name="Koren S."/>
            <person name="Silverstein K.A.T."/>
            <person name="Beckman K.B."/>
            <person name="Gohl D.M."/>
        </authorList>
    </citation>
    <scope>NUCLEOTIDE SEQUENCE</scope>
    <source>
        <strain evidence="1">Duluth1</strain>
        <tissue evidence="1">Whole animal</tissue>
    </source>
</reference>
<accession>A0A9D4IN00</accession>
<proteinExistence type="predicted"/>
<keyword evidence="2" id="KW-1185">Reference proteome</keyword>
<dbReference type="EMBL" id="JAIWYP010000008">
    <property type="protein sequence ID" value="KAH3781701.1"/>
    <property type="molecule type" value="Genomic_DNA"/>
</dbReference>
<dbReference type="InterPro" id="IPR008979">
    <property type="entry name" value="Galactose-bd-like_sf"/>
</dbReference>
<reference evidence="1" key="2">
    <citation type="submission" date="2020-11" db="EMBL/GenBank/DDBJ databases">
        <authorList>
            <person name="McCartney M.A."/>
            <person name="Auch B."/>
            <person name="Kono T."/>
            <person name="Mallez S."/>
            <person name="Becker A."/>
            <person name="Gohl D.M."/>
            <person name="Silverstein K.A.T."/>
            <person name="Koren S."/>
            <person name="Bechman K.B."/>
            <person name="Herman A."/>
            <person name="Abrahante J.E."/>
            <person name="Garbe J."/>
        </authorList>
    </citation>
    <scope>NUCLEOTIDE SEQUENCE</scope>
    <source>
        <strain evidence="1">Duluth1</strain>
        <tissue evidence="1">Whole animal</tissue>
    </source>
</reference>
<name>A0A9D4IN00_DREPO</name>
<protein>
    <submittedName>
        <fullName evidence="1">Uncharacterized protein</fullName>
    </submittedName>
</protein>
<dbReference type="Proteomes" id="UP000828390">
    <property type="component" value="Unassembled WGS sequence"/>
</dbReference>
<dbReference type="SUPFAM" id="SSF49785">
    <property type="entry name" value="Galactose-binding domain-like"/>
    <property type="match status" value="1"/>
</dbReference>
<evidence type="ECO:0000313" key="1">
    <source>
        <dbReference type="EMBL" id="KAH3781701.1"/>
    </source>
</evidence>
<dbReference type="Gene3D" id="2.60.120.260">
    <property type="entry name" value="Galactose-binding domain-like"/>
    <property type="match status" value="1"/>
</dbReference>
<comment type="caution">
    <text evidence="1">The sequence shown here is derived from an EMBL/GenBank/DDBJ whole genome shotgun (WGS) entry which is preliminary data.</text>
</comment>
<sequence>MSAVNVARVKNATQLSAFNDETNGFVWTADKAVDGVVPERSPEVDKCCSASQGNAADNYWEVHLGGMFMVGRINIIGRTDNKPGIYYRSIISLARI</sequence>
<dbReference type="AlphaFoldDB" id="A0A9D4IN00"/>
<gene>
    <name evidence="1" type="ORF">DPMN_159603</name>
</gene>
<organism evidence="1 2">
    <name type="scientific">Dreissena polymorpha</name>
    <name type="common">Zebra mussel</name>
    <name type="synonym">Mytilus polymorpha</name>
    <dbReference type="NCBI Taxonomy" id="45954"/>
    <lineage>
        <taxon>Eukaryota</taxon>
        <taxon>Metazoa</taxon>
        <taxon>Spiralia</taxon>
        <taxon>Lophotrochozoa</taxon>
        <taxon>Mollusca</taxon>
        <taxon>Bivalvia</taxon>
        <taxon>Autobranchia</taxon>
        <taxon>Heteroconchia</taxon>
        <taxon>Euheterodonta</taxon>
        <taxon>Imparidentia</taxon>
        <taxon>Neoheterodontei</taxon>
        <taxon>Myida</taxon>
        <taxon>Dreissenoidea</taxon>
        <taxon>Dreissenidae</taxon>
        <taxon>Dreissena</taxon>
    </lineage>
</organism>